<dbReference type="AlphaFoldDB" id="A0A7J3XZ17"/>
<comment type="caution">
    <text evidence="1">The sequence shown here is derived from an EMBL/GenBank/DDBJ whole genome shotgun (WGS) entry which is preliminary data.</text>
</comment>
<protein>
    <submittedName>
        <fullName evidence="1">Uncharacterized protein</fullName>
    </submittedName>
</protein>
<evidence type="ECO:0000313" key="1">
    <source>
        <dbReference type="EMBL" id="HHP67930.1"/>
    </source>
</evidence>
<accession>A0A7J3XZ17</accession>
<dbReference type="EMBL" id="DRYK01000055">
    <property type="protein sequence ID" value="HHP67930.1"/>
    <property type="molecule type" value="Genomic_DNA"/>
</dbReference>
<proteinExistence type="predicted"/>
<gene>
    <name evidence="1" type="ORF">ENM60_03975</name>
</gene>
<sequence length="81" mass="9053">MSEYIKQFKIQLASKVRGVSFQDKGANITSVLVGGAVKAVVKDEGDYVVLSVENKELKYDKWYTKPQHLADTVAVYLSTKK</sequence>
<reference evidence="1" key="1">
    <citation type="journal article" date="2020" name="mSystems">
        <title>Genome- and Community-Level Interaction Insights into Carbon Utilization and Element Cycling Functions of Hydrothermarchaeota in Hydrothermal Sediment.</title>
        <authorList>
            <person name="Zhou Z."/>
            <person name="Liu Y."/>
            <person name="Xu W."/>
            <person name="Pan J."/>
            <person name="Luo Z.H."/>
            <person name="Li M."/>
        </authorList>
    </citation>
    <scope>NUCLEOTIDE SEQUENCE [LARGE SCALE GENOMIC DNA]</scope>
    <source>
        <strain evidence="1">SpSt-110</strain>
    </source>
</reference>
<organism evidence="1">
    <name type="scientific">Thermogladius calderae</name>
    <dbReference type="NCBI Taxonomy" id="1200300"/>
    <lineage>
        <taxon>Archaea</taxon>
        <taxon>Thermoproteota</taxon>
        <taxon>Thermoprotei</taxon>
        <taxon>Desulfurococcales</taxon>
        <taxon>Desulfurococcaceae</taxon>
        <taxon>Thermogladius</taxon>
    </lineage>
</organism>
<name>A0A7J3XZ17_9CREN</name>